<dbReference type="EC" id="2.7.8.7" evidence="8"/>
<dbReference type="GO" id="GO:0005737">
    <property type="term" value="C:cytoplasm"/>
    <property type="evidence" value="ECO:0007669"/>
    <property type="project" value="UniProtKB-SubCell"/>
</dbReference>
<comment type="function">
    <text evidence="8">Transfers the 4'-phosphopantetheine moiety from coenzyme A to a Ser of acyl-carrier-protein.</text>
</comment>
<dbReference type="InterPro" id="IPR002582">
    <property type="entry name" value="ACPS"/>
</dbReference>
<dbReference type="AlphaFoldDB" id="A0A3S9QKM9"/>
<protein>
    <recommendedName>
        <fullName evidence="8">Holo-[acyl-carrier-protein] synthase</fullName>
        <shortName evidence="8">Holo-ACP synthase</shortName>
        <ecNumber evidence="8">2.7.8.7</ecNumber>
    </recommendedName>
    <alternativeName>
        <fullName evidence="8">4'-phosphopantetheinyl transferase AcpS</fullName>
    </alternativeName>
</protein>
<dbReference type="HAMAP" id="MF_00101">
    <property type="entry name" value="AcpS"/>
    <property type="match status" value="1"/>
</dbReference>
<keyword evidence="8" id="KW-0963">Cytoplasm</keyword>
<keyword evidence="6 8" id="KW-0443">Lipid metabolism</keyword>
<feature type="binding site" evidence="8">
    <location>
        <position position="85"/>
    </location>
    <ligand>
        <name>Mg(2+)</name>
        <dbReference type="ChEBI" id="CHEBI:18420"/>
    </ligand>
</feature>
<evidence type="ECO:0000256" key="3">
    <source>
        <dbReference type="ARBA" id="ARBA00022723"/>
    </source>
</evidence>
<dbReference type="NCBIfam" id="TIGR00556">
    <property type="entry name" value="pantethn_trn"/>
    <property type="match status" value="1"/>
</dbReference>
<dbReference type="GO" id="GO:0000287">
    <property type="term" value="F:magnesium ion binding"/>
    <property type="evidence" value="ECO:0007669"/>
    <property type="project" value="UniProtKB-UniRule"/>
</dbReference>
<dbReference type="GO" id="GO:0006633">
    <property type="term" value="P:fatty acid biosynthetic process"/>
    <property type="evidence" value="ECO:0007669"/>
    <property type="project" value="UniProtKB-UniRule"/>
</dbReference>
<dbReference type="Gene3D" id="3.90.470.20">
    <property type="entry name" value="4'-phosphopantetheinyl transferase domain"/>
    <property type="match status" value="1"/>
</dbReference>
<evidence type="ECO:0000313" key="11">
    <source>
        <dbReference type="EMBL" id="AZR06429.1"/>
    </source>
</evidence>
<name>A0A3S9QKM9_9ACTO</name>
<evidence type="ECO:0000256" key="9">
    <source>
        <dbReference type="SAM" id="Phobius"/>
    </source>
</evidence>
<dbReference type="InterPro" id="IPR037143">
    <property type="entry name" value="4-PPantetheinyl_Trfase_dom_sf"/>
</dbReference>
<evidence type="ECO:0000256" key="1">
    <source>
        <dbReference type="ARBA" id="ARBA00022516"/>
    </source>
</evidence>
<keyword evidence="9" id="KW-0812">Transmembrane</keyword>
<comment type="similarity">
    <text evidence="8">Belongs to the P-Pant transferase superfamily. AcpS family.</text>
</comment>
<proteinExistence type="inferred from homology"/>
<dbReference type="NCBIfam" id="NF000831">
    <property type="entry name" value="PRK00070.3-1"/>
    <property type="match status" value="1"/>
</dbReference>
<keyword evidence="7 8" id="KW-0275">Fatty acid biosynthesis</keyword>
<dbReference type="SUPFAM" id="SSF56214">
    <property type="entry name" value="4'-phosphopantetheinyl transferase"/>
    <property type="match status" value="1"/>
</dbReference>
<keyword evidence="1 8" id="KW-0444">Lipid biosynthesis</keyword>
<reference evidence="11 12" key="1">
    <citation type="submission" date="2018-11" db="EMBL/GenBank/DDBJ databases">
        <title>Multidrug-resistant genes are associated with an 42-kb island TGI1 carrying a complex class 1 integron in a Trueperella pyogenes.</title>
        <authorList>
            <person name="Dong W."/>
        </authorList>
    </citation>
    <scope>NUCLEOTIDE SEQUENCE [LARGE SCALE GENOMIC DNA]</scope>
    <source>
        <strain evidence="11 12">TP4</strain>
    </source>
</reference>
<evidence type="ECO:0000256" key="8">
    <source>
        <dbReference type="HAMAP-Rule" id="MF_00101"/>
    </source>
</evidence>
<accession>A0A3S9QKM9</accession>
<keyword evidence="9" id="KW-0472">Membrane</keyword>
<dbReference type="GO" id="GO:0008897">
    <property type="term" value="F:holo-[acyl-carrier-protein] synthase activity"/>
    <property type="evidence" value="ECO:0007669"/>
    <property type="project" value="UniProtKB-UniRule"/>
</dbReference>
<keyword evidence="2 8" id="KW-0808">Transferase</keyword>
<dbReference type="Pfam" id="PF01648">
    <property type="entry name" value="ACPS"/>
    <property type="match status" value="1"/>
</dbReference>
<evidence type="ECO:0000256" key="4">
    <source>
        <dbReference type="ARBA" id="ARBA00022832"/>
    </source>
</evidence>
<keyword evidence="3 8" id="KW-0479">Metal-binding</keyword>
<comment type="cofactor">
    <cofactor evidence="8">
        <name>Mg(2+)</name>
        <dbReference type="ChEBI" id="CHEBI:18420"/>
    </cofactor>
</comment>
<gene>
    <name evidence="8" type="primary">acpS</name>
    <name evidence="11" type="ORF">EBQ10_03380</name>
</gene>
<keyword evidence="4 8" id="KW-0276">Fatty acid metabolism</keyword>
<evidence type="ECO:0000256" key="5">
    <source>
        <dbReference type="ARBA" id="ARBA00022842"/>
    </source>
</evidence>
<dbReference type="Proteomes" id="UP000275951">
    <property type="component" value="Chromosome"/>
</dbReference>
<dbReference type="InterPro" id="IPR008278">
    <property type="entry name" value="4-PPantetheinyl_Trfase_dom"/>
</dbReference>
<evidence type="ECO:0000259" key="10">
    <source>
        <dbReference type="Pfam" id="PF01648"/>
    </source>
</evidence>
<sequence length="162" mass="17452">MRSRRVCSSTRRRASVRTDSTVFNTLAGGLGVDIVHIPAFAKQLQAPGTRFRSVFSATELRTARRRAGATGTLNHHLAARWAGKEAFIKAWSSALLGQPPAIEPDRVDFSEIQVLSDAYGRPYIHLTGTIASAFGTSRPAAVVSLSHDGDYAIAICQLKGES</sequence>
<feature type="transmembrane region" description="Helical" evidence="9">
    <location>
        <begin position="21"/>
        <end position="41"/>
    </location>
</feature>
<organism evidence="11 12">
    <name type="scientific">Trueperella pyogenes</name>
    <dbReference type="NCBI Taxonomy" id="1661"/>
    <lineage>
        <taxon>Bacteria</taxon>
        <taxon>Bacillati</taxon>
        <taxon>Actinomycetota</taxon>
        <taxon>Actinomycetes</taxon>
        <taxon>Actinomycetales</taxon>
        <taxon>Actinomycetaceae</taxon>
        <taxon>Trueperella</taxon>
    </lineage>
</organism>
<evidence type="ECO:0000256" key="7">
    <source>
        <dbReference type="ARBA" id="ARBA00023160"/>
    </source>
</evidence>
<feature type="binding site" evidence="8">
    <location>
        <position position="33"/>
    </location>
    <ligand>
        <name>Mg(2+)</name>
        <dbReference type="ChEBI" id="CHEBI:18420"/>
    </ligand>
</feature>
<comment type="subcellular location">
    <subcellularLocation>
        <location evidence="8">Cytoplasm</location>
    </subcellularLocation>
</comment>
<evidence type="ECO:0000313" key="12">
    <source>
        <dbReference type="Proteomes" id="UP000275951"/>
    </source>
</evidence>
<keyword evidence="5 8" id="KW-0460">Magnesium</keyword>
<evidence type="ECO:0000256" key="6">
    <source>
        <dbReference type="ARBA" id="ARBA00023098"/>
    </source>
</evidence>
<dbReference type="InterPro" id="IPR004568">
    <property type="entry name" value="Ppantetheine-prot_Trfase_dom"/>
</dbReference>
<comment type="catalytic activity">
    <reaction evidence="8">
        <text>apo-[ACP] + CoA = holo-[ACP] + adenosine 3',5'-bisphosphate + H(+)</text>
        <dbReference type="Rhea" id="RHEA:12068"/>
        <dbReference type="Rhea" id="RHEA-COMP:9685"/>
        <dbReference type="Rhea" id="RHEA-COMP:9690"/>
        <dbReference type="ChEBI" id="CHEBI:15378"/>
        <dbReference type="ChEBI" id="CHEBI:29999"/>
        <dbReference type="ChEBI" id="CHEBI:57287"/>
        <dbReference type="ChEBI" id="CHEBI:58343"/>
        <dbReference type="ChEBI" id="CHEBI:64479"/>
        <dbReference type="EC" id="2.7.8.7"/>
    </reaction>
</comment>
<evidence type="ECO:0000256" key="2">
    <source>
        <dbReference type="ARBA" id="ARBA00022679"/>
    </source>
</evidence>
<dbReference type="EMBL" id="CP033905">
    <property type="protein sequence ID" value="AZR06429.1"/>
    <property type="molecule type" value="Genomic_DNA"/>
</dbReference>
<keyword evidence="9" id="KW-1133">Transmembrane helix</keyword>
<feature type="domain" description="4'-phosphopantetheinyl transferase" evidence="10">
    <location>
        <begin position="29"/>
        <end position="156"/>
    </location>
</feature>